<comment type="caution">
    <text evidence="2">The sequence shown here is derived from an EMBL/GenBank/DDBJ whole genome shotgun (WGS) entry which is preliminary data.</text>
</comment>
<protein>
    <submittedName>
        <fullName evidence="2">Uncharacterized protein</fullName>
    </submittedName>
</protein>
<feature type="region of interest" description="Disordered" evidence="1">
    <location>
        <begin position="76"/>
        <end position="96"/>
    </location>
</feature>
<dbReference type="AlphaFoldDB" id="A0A1G2DCA5"/>
<reference evidence="2 3" key="1">
    <citation type="journal article" date="2016" name="Nat. Commun.">
        <title>Thousands of microbial genomes shed light on interconnected biogeochemical processes in an aquifer system.</title>
        <authorList>
            <person name="Anantharaman K."/>
            <person name="Brown C.T."/>
            <person name="Hug L.A."/>
            <person name="Sharon I."/>
            <person name="Castelle C.J."/>
            <person name="Probst A.J."/>
            <person name="Thomas B.C."/>
            <person name="Singh A."/>
            <person name="Wilkins M.J."/>
            <person name="Karaoz U."/>
            <person name="Brodie E.L."/>
            <person name="Williams K.H."/>
            <person name="Hubbard S.S."/>
            <person name="Banfield J.F."/>
        </authorList>
    </citation>
    <scope>NUCLEOTIDE SEQUENCE [LARGE SCALE GENOMIC DNA]</scope>
</reference>
<dbReference type="Proteomes" id="UP000178636">
    <property type="component" value="Unassembled WGS sequence"/>
</dbReference>
<name>A0A1G2DCA5_9BACT</name>
<proteinExistence type="predicted"/>
<evidence type="ECO:0000313" key="3">
    <source>
        <dbReference type="Proteomes" id="UP000178636"/>
    </source>
</evidence>
<evidence type="ECO:0000256" key="1">
    <source>
        <dbReference type="SAM" id="MobiDB-lite"/>
    </source>
</evidence>
<gene>
    <name evidence="2" type="ORF">A3C93_06620</name>
</gene>
<dbReference type="EMBL" id="MHLO01000037">
    <property type="protein sequence ID" value="OGZ11173.1"/>
    <property type="molecule type" value="Genomic_DNA"/>
</dbReference>
<organism evidence="2 3">
    <name type="scientific">Candidatus Lloydbacteria bacterium RIFCSPHIGHO2_02_FULL_54_17</name>
    <dbReference type="NCBI Taxonomy" id="1798664"/>
    <lineage>
        <taxon>Bacteria</taxon>
        <taxon>Candidatus Lloydiibacteriota</taxon>
    </lineage>
</organism>
<accession>A0A1G2DCA5</accession>
<dbReference type="STRING" id="1798664.A3C93_06620"/>
<evidence type="ECO:0000313" key="2">
    <source>
        <dbReference type="EMBL" id="OGZ11173.1"/>
    </source>
</evidence>
<feature type="compositionally biased region" description="Acidic residues" evidence="1">
    <location>
        <begin position="85"/>
        <end position="96"/>
    </location>
</feature>
<sequence length="96" mass="11083">MVECELSEFEQVRARKLGQELTNRLSQFCEREFSDQEIEEIRRLRSDLEQMGFQVQWSAGFDMGTGKGAAEVKLWLPDPTAPETVSEDEKNDEPQT</sequence>